<evidence type="ECO:0000256" key="4">
    <source>
        <dbReference type="ARBA" id="ARBA00022692"/>
    </source>
</evidence>
<dbReference type="PROSITE" id="PS01209">
    <property type="entry name" value="LDLRA_1"/>
    <property type="match status" value="1"/>
</dbReference>
<comment type="caution">
    <text evidence="11">Lacks conserved residue(s) required for the propagation of feature annotation.</text>
</comment>
<dbReference type="PANTHER" id="PTHR24270:SF17">
    <property type="entry name" value="LOW-DENSITY LIPOPROTEIN RECEPTOR-RELATED PROTEIN 10"/>
    <property type="match status" value="1"/>
</dbReference>
<feature type="disulfide bond" evidence="11">
    <location>
        <begin position="141"/>
        <end position="153"/>
    </location>
</feature>
<feature type="compositionally biased region" description="Acidic residues" evidence="12">
    <location>
        <begin position="171"/>
        <end position="180"/>
    </location>
</feature>
<keyword evidence="4" id="KW-0812">Transmembrane</keyword>
<dbReference type="PROSITE" id="PS50068">
    <property type="entry name" value="LDLRA_2"/>
    <property type="match status" value="3"/>
</dbReference>
<keyword evidence="7" id="KW-0472">Membrane</keyword>
<evidence type="ECO:0000256" key="11">
    <source>
        <dbReference type="PROSITE-ProRule" id="PRU00124"/>
    </source>
</evidence>
<comment type="subcellular location">
    <subcellularLocation>
        <location evidence="10">Membrane</location>
        <location evidence="10">Coated pit</location>
    </subcellularLocation>
    <subcellularLocation>
        <location evidence="1">Membrane</location>
        <topology evidence="1">Single-pass membrane protein</topology>
    </subcellularLocation>
</comment>
<dbReference type="Gene3D" id="4.10.400.10">
    <property type="entry name" value="Low-density Lipoprotein Receptor"/>
    <property type="match status" value="4"/>
</dbReference>
<dbReference type="Proteomes" id="UP001274896">
    <property type="component" value="Unassembled WGS sequence"/>
</dbReference>
<evidence type="ECO:0000256" key="3">
    <source>
        <dbReference type="ARBA" id="ARBA00022583"/>
    </source>
</evidence>
<evidence type="ECO:0000256" key="8">
    <source>
        <dbReference type="ARBA" id="ARBA00023157"/>
    </source>
</evidence>
<feature type="compositionally biased region" description="Acidic residues" evidence="12">
    <location>
        <begin position="758"/>
        <end position="768"/>
    </location>
</feature>
<dbReference type="SMART" id="SM00042">
    <property type="entry name" value="CUB"/>
    <property type="match status" value="2"/>
</dbReference>
<keyword evidence="6" id="KW-1133">Transmembrane helix</keyword>
<feature type="signal peptide" evidence="13">
    <location>
        <begin position="1"/>
        <end position="19"/>
    </location>
</feature>
<evidence type="ECO:0000256" key="9">
    <source>
        <dbReference type="ARBA" id="ARBA00023176"/>
    </source>
</evidence>
<dbReference type="Gene3D" id="2.60.120.290">
    <property type="entry name" value="Spermadhesin, CUB domain"/>
    <property type="match status" value="2"/>
</dbReference>
<dbReference type="GO" id="GO:0005041">
    <property type="term" value="F:low-density lipoprotein particle receptor activity"/>
    <property type="evidence" value="ECO:0007669"/>
    <property type="project" value="TreeGrafter"/>
</dbReference>
<feature type="compositionally biased region" description="Low complexity" evidence="12">
    <location>
        <begin position="642"/>
        <end position="659"/>
    </location>
</feature>
<feature type="region of interest" description="Disordered" evidence="12">
    <location>
        <begin position="588"/>
        <end position="682"/>
    </location>
</feature>
<evidence type="ECO:0000313" key="15">
    <source>
        <dbReference type="EMBL" id="KAK3546069.1"/>
    </source>
</evidence>
<dbReference type="AlphaFoldDB" id="A0AAE0R9Q0"/>
<comment type="similarity">
    <text evidence="2">Belongs to the LDLR family.</text>
</comment>
<reference evidence="15" key="1">
    <citation type="submission" date="2023-06" db="EMBL/GenBank/DDBJ databases">
        <title>Male Hemibagrus guttatus genome.</title>
        <authorList>
            <person name="Bian C."/>
        </authorList>
    </citation>
    <scope>NUCLEOTIDE SEQUENCE</scope>
    <source>
        <strain evidence="15">Male_cb2023</strain>
        <tissue evidence="15">Muscle</tissue>
    </source>
</reference>
<dbReference type="Pfam" id="PF00057">
    <property type="entry name" value="Ldl_recept_a"/>
    <property type="match status" value="2"/>
</dbReference>
<evidence type="ECO:0000256" key="10">
    <source>
        <dbReference type="ARBA" id="ARBA00037878"/>
    </source>
</evidence>
<dbReference type="InterPro" id="IPR036055">
    <property type="entry name" value="LDL_receptor-like_sf"/>
</dbReference>
<evidence type="ECO:0000256" key="1">
    <source>
        <dbReference type="ARBA" id="ARBA00004167"/>
    </source>
</evidence>
<evidence type="ECO:0000256" key="2">
    <source>
        <dbReference type="ARBA" id="ARBA00009939"/>
    </source>
</evidence>
<protein>
    <recommendedName>
        <fullName evidence="14">CUB domain-containing protein</fullName>
    </recommendedName>
</protein>
<name>A0AAE0R9Q0_9TELE</name>
<dbReference type="Pfam" id="PF00431">
    <property type="entry name" value="CUB"/>
    <property type="match status" value="1"/>
</dbReference>
<gene>
    <name evidence="15" type="ORF">QTP70_019985</name>
</gene>
<dbReference type="GO" id="GO:0005886">
    <property type="term" value="C:plasma membrane"/>
    <property type="evidence" value="ECO:0007669"/>
    <property type="project" value="TreeGrafter"/>
</dbReference>
<accession>A0AAE0R9Q0</accession>
<evidence type="ECO:0000256" key="6">
    <source>
        <dbReference type="ARBA" id="ARBA00022989"/>
    </source>
</evidence>
<evidence type="ECO:0000256" key="13">
    <source>
        <dbReference type="SAM" id="SignalP"/>
    </source>
</evidence>
<feature type="disulfide bond" evidence="11">
    <location>
        <begin position="410"/>
        <end position="425"/>
    </location>
</feature>
<dbReference type="GO" id="GO:0006897">
    <property type="term" value="P:endocytosis"/>
    <property type="evidence" value="ECO:0007669"/>
    <property type="project" value="UniProtKB-KW"/>
</dbReference>
<dbReference type="InterPro" id="IPR035914">
    <property type="entry name" value="Sperma_CUB_dom_sf"/>
</dbReference>
<dbReference type="InterPro" id="IPR023415">
    <property type="entry name" value="LDLR_class-A_CS"/>
</dbReference>
<comment type="caution">
    <text evidence="15">The sequence shown here is derived from an EMBL/GenBank/DDBJ whole genome shotgun (WGS) entry which is preliminary data.</text>
</comment>
<dbReference type="PRINTS" id="PR00261">
    <property type="entry name" value="LDLRECEPTOR"/>
</dbReference>
<evidence type="ECO:0000256" key="12">
    <source>
        <dbReference type="SAM" id="MobiDB-lite"/>
    </source>
</evidence>
<evidence type="ECO:0000259" key="14">
    <source>
        <dbReference type="PROSITE" id="PS01180"/>
    </source>
</evidence>
<evidence type="ECO:0000313" key="16">
    <source>
        <dbReference type="Proteomes" id="UP001274896"/>
    </source>
</evidence>
<dbReference type="SUPFAM" id="SSF57424">
    <property type="entry name" value="LDL receptor-like module"/>
    <property type="match status" value="2"/>
</dbReference>
<evidence type="ECO:0000256" key="5">
    <source>
        <dbReference type="ARBA" id="ARBA00022737"/>
    </source>
</evidence>
<organism evidence="15 16">
    <name type="scientific">Hemibagrus guttatus</name>
    <dbReference type="NCBI Taxonomy" id="175788"/>
    <lineage>
        <taxon>Eukaryota</taxon>
        <taxon>Metazoa</taxon>
        <taxon>Chordata</taxon>
        <taxon>Craniata</taxon>
        <taxon>Vertebrata</taxon>
        <taxon>Euteleostomi</taxon>
        <taxon>Actinopterygii</taxon>
        <taxon>Neopterygii</taxon>
        <taxon>Teleostei</taxon>
        <taxon>Ostariophysi</taxon>
        <taxon>Siluriformes</taxon>
        <taxon>Bagridae</taxon>
        <taxon>Hemibagrus</taxon>
    </lineage>
</organism>
<feature type="compositionally biased region" description="Low complexity" evidence="12">
    <location>
        <begin position="724"/>
        <end position="744"/>
    </location>
</feature>
<proteinExistence type="inferred from homology"/>
<feature type="chain" id="PRO_5042042615" description="CUB domain-containing protein" evidence="13">
    <location>
        <begin position="20"/>
        <end position="768"/>
    </location>
</feature>
<keyword evidence="9" id="KW-0168">Coated pit</keyword>
<dbReference type="GO" id="GO:0005905">
    <property type="term" value="C:clathrin-coated pit"/>
    <property type="evidence" value="ECO:0007669"/>
    <property type="project" value="UniProtKB-KW"/>
</dbReference>
<feature type="compositionally biased region" description="Low complexity" evidence="12">
    <location>
        <begin position="591"/>
        <end position="608"/>
    </location>
</feature>
<dbReference type="SMART" id="SM00192">
    <property type="entry name" value="LDLa"/>
    <property type="match status" value="4"/>
</dbReference>
<evidence type="ECO:0000256" key="7">
    <source>
        <dbReference type="ARBA" id="ARBA00023136"/>
    </source>
</evidence>
<feature type="compositionally biased region" description="Pro residues" evidence="12">
    <location>
        <begin position="660"/>
        <end position="676"/>
    </location>
</feature>
<keyword evidence="13" id="KW-0732">Signal</keyword>
<feature type="domain" description="CUB" evidence="14">
    <location>
        <begin position="19"/>
        <end position="137"/>
    </location>
</feature>
<dbReference type="SUPFAM" id="SSF49854">
    <property type="entry name" value="Spermadhesin, CUB domain"/>
    <property type="match status" value="2"/>
</dbReference>
<keyword evidence="3" id="KW-0254">Endocytosis</keyword>
<dbReference type="PROSITE" id="PS01180">
    <property type="entry name" value="CUB"/>
    <property type="match status" value="2"/>
</dbReference>
<feature type="region of interest" description="Disordered" evidence="12">
    <location>
        <begin position="171"/>
        <end position="222"/>
    </location>
</feature>
<sequence length="768" mass="83321">MDIPYNLWIFSLLFLTVHCSLELASSSAHCFKSSKILQARQGEIRGSTRHGPPGPVNCSWVITSPVGERVILSFSEFFVRCGWSSLSLTTSTGRPVSLCGYQLPKPMEFNQGNITVTYHFVPHSYSVSGFRLSYIKDTGPCYPGEFECYSERCLPKSWHCNGQVECLGEGDELGSDEEDCDPVKSQPHLDNEPSSPFPSEIPASPAGNSEMEHLPHGASDFPSPAQGGPCGGYLQAFYGSFVPPVLTGAAMECVWSVDPQDSRPLKLELQQLALGIGDSLIITNQPAGGGDILKTVTNTLNYKTVDVESPTGLLSVIYRVREASDGRGFNATYRIADYCLPWEGLCKGSEGGCYTPKQRCDGHWDCAETGLDEDGCGGCSAGYFPCGTLALQRPGHPVGRPACYSIKERCNYQLNCADGSDERECKVCQPGTFHCDSDRCVFESWRCDGQVDCKDGTDELNCTVTLPRKVITAATVGSLVCGLLLVIAMGCTCKLYSLRTREYSLFAPISRQEAEFIQQQAPPSYGQLIAQGIIPPVEDFPTENPNEPTSLSLRGLLQLIRQDNISSPRRRRRPRFVRRAIRRLRRWGLISRPTSRSTQTSSSTTQQTEVAPTGQEPRQSGPPGSSVPRENADQPLPQKLGLSQQTEQEQQTDTQSSLSLPPPPPPPPPPATPPTTLPTTTHSLQPAIAPETRQSPPVAVAPSSPSLASLFHSLGLSISRFRLSSSSPTALPLSASPSFSSSSSSEDEVLLIPLSDDTTSEDDVPMLT</sequence>
<feature type="region of interest" description="Disordered" evidence="12">
    <location>
        <begin position="724"/>
        <end position="768"/>
    </location>
</feature>
<dbReference type="EMBL" id="JAUCMX010000005">
    <property type="protein sequence ID" value="KAK3546069.1"/>
    <property type="molecule type" value="Genomic_DNA"/>
</dbReference>
<dbReference type="InterPro" id="IPR002172">
    <property type="entry name" value="LDrepeatLR_classA_rpt"/>
</dbReference>
<dbReference type="InterPro" id="IPR000859">
    <property type="entry name" value="CUB_dom"/>
</dbReference>
<keyword evidence="16" id="KW-1185">Reference proteome</keyword>
<feature type="disulfide bond" evidence="11">
    <location>
        <begin position="435"/>
        <end position="453"/>
    </location>
</feature>
<keyword evidence="8 11" id="KW-1015">Disulfide bond</keyword>
<keyword evidence="5" id="KW-0677">Repeat</keyword>
<dbReference type="PANTHER" id="PTHR24270">
    <property type="entry name" value="LOW-DENSITY LIPOPROTEIN RECEPTOR-RELATED"/>
    <property type="match status" value="1"/>
</dbReference>
<dbReference type="InterPro" id="IPR050685">
    <property type="entry name" value="LDLR"/>
</dbReference>
<feature type="disulfide bond" evidence="11">
    <location>
        <begin position="428"/>
        <end position="440"/>
    </location>
</feature>
<dbReference type="CDD" id="cd00112">
    <property type="entry name" value="LDLa"/>
    <property type="match status" value="3"/>
</dbReference>
<feature type="domain" description="CUB" evidence="14">
    <location>
        <begin position="230"/>
        <end position="336"/>
    </location>
</feature>
<feature type="disulfide bond" evidence="11">
    <location>
        <begin position="447"/>
        <end position="462"/>
    </location>
</feature>
<feature type="disulfide bond" evidence="11">
    <location>
        <begin position="148"/>
        <end position="166"/>
    </location>
</feature>
<dbReference type="CDD" id="cd00041">
    <property type="entry name" value="CUB"/>
    <property type="match status" value="1"/>
</dbReference>